<proteinExistence type="predicted"/>
<reference evidence="1 4" key="2">
    <citation type="submission" date="2018-05" db="EMBL/GenBank/DDBJ databases">
        <title>Genomic Encyclopedia of Type Strains, Phase IV (KMG-V): Genome sequencing to study the core and pangenomes of soil and plant-associated prokaryotes.</title>
        <authorList>
            <person name="Whitman W."/>
        </authorList>
    </citation>
    <scope>NUCLEOTIDE SEQUENCE [LARGE SCALE GENOMIC DNA]</scope>
    <source>
        <strain evidence="1 4">SIr-6563</strain>
    </source>
</reference>
<evidence type="ECO:0008006" key="5">
    <source>
        <dbReference type="Google" id="ProtNLM"/>
    </source>
</evidence>
<evidence type="ECO:0000313" key="2">
    <source>
        <dbReference type="EMBL" id="SEJ39909.1"/>
    </source>
</evidence>
<organism evidence="2 3">
    <name type="scientific">Paraburkholderia tropica</name>
    <dbReference type="NCBI Taxonomy" id="92647"/>
    <lineage>
        <taxon>Bacteria</taxon>
        <taxon>Pseudomonadati</taxon>
        <taxon>Pseudomonadota</taxon>
        <taxon>Betaproteobacteria</taxon>
        <taxon>Burkholderiales</taxon>
        <taxon>Burkholderiaceae</taxon>
        <taxon>Paraburkholderia</taxon>
    </lineage>
</organism>
<dbReference type="PROSITE" id="PS51257">
    <property type="entry name" value="PROKAR_LIPOPROTEIN"/>
    <property type="match status" value="1"/>
</dbReference>
<accession>A0AAQ1GDR2</accession>
<keyword evidence="4" id="KW-1185">Reference proteome</keyword>
<evidence type="ECO:0000313" key="4">
    <source>
        <dbReference type="Proteomes" id="UP000247515"/>
    </source>
</evidence>
<name>A0AAQ1GDR2_9BURK</name>
<protein>
    <recommendedName>
        <fullName evidence="5">Lipoprotein</fullName>
    </recommendedName>
</protein>
<dbReference type="Proteomes" id="UP000183529">
    <property type="component" value="Unassembled WGS sequence"/>
</dbReference>
<evidence type="ECO:0000313" key="3">
    <source>
        <dbReference type="Proteomes" id="UP000183529"/>
    </source>
</evidence>
<dbReference type="EMBL" id="QJJV01000004">
    <property type="protein sequence ID" value="PXX18610.1"/>
    <property type="molecule type" value="Genomic_DNA"/>
</dbReference>
<gene>
    <name evidence="1" type="ORF">C7400_104120</name>
    <name evidence="2" type="ORF">SAMN05216550_104309</name>
</gene>
<sequence>MKILILLTLAAAILTGCVVVPARPAYYRPAVVVY</sequence>
<dbReference type="AlphaFoldDB" id="A0AAQ1GDR2"/>
<reference evidence="2 3" key="1">
    <citation type="submission" date="2016-10" db="EMBL/GenBank/DDBJ databases">
        <authorList>
            <person name="Varghese N."/>
            <person name="Submissions S."/>
        </authorList>
    </citation>
    <scope>NUCLEOTIDE SEQUENCE [LARGE SCALE GENOMIC DNA]</scope>
    <source>
        <strain evidence="2 3">LMG 22274</strain>
    </source>
</reference>
<dbReference type="Proteomes" id="UP000247515">
    <property type="component" value="Unassembled WGS sequence"/>
</dbReference>
<dbReference type="EMBL" id="FNZM01000004">
    <property type="protein sequence ID" value="SEJ39909.1"/>
    <property type="molecule type" value="Genomic_DNA"/>
</dbReference>
<evidence type="ECO:0000313" key="1">
    <source>
        <dbReference type="EMBL" id="PXX18610.1"/>
    </source>
</evidence>
<comment type="caution">
    <text evidence="2">The sequence shown here is derived from an EMBL/GenBank/DDBJ whole genome shotgun (WGS) entry which is preliminary data.</text>
</comment>